<dbReference type="Proteomes" id="UP000295689">
    <property type="component" value="Unassembled WGS sequence"/>
</dbReference>
<keyword evidence="1" id="KW-1133">Transmembrane helix</keyword>
<accession>A0A4R2B747</accession>
<evidence type="ECO:0000313" key="3">
    <source>
        <dbReference type="Proteomes" id="UP000295689"/>
    </source>
</evidence>
<keyword evidence="1" id="KW-0812">Transmembrane</keyword>
<reference evidence="2 3" key="1">
    <citation type="journal article" date="2015" name="Stand. Genomic Sci.">
        <title>Genomic Encyclopedia of Bacterial and Archaeal Type Strains, Phase III: the genomes of soil and plant-associated and newly described type strains.</title>
        <authorList>
            <person name="Whitman W.B."/>
            <person name="Woyke T."/>
            <person name="Klenk H.P."/>
            <person name="Zhou Y."/>
            <person name="Lilburn T.G."/>
            <person name="Beck B.J."/>
            <person name="De Vos P."/>
            <person name="Vandamme P."/>
            <person name="Eisen J.A."/>
            <person name="Garrity G."/>
            <person name="Hugenholtz P."/>
            <person name="Kyrpides N.C."/>
        </authorList>
    </citation>
    <scope>NUCLEOTIDE SEQUENCE [LARGE SCALE GENOMIC DNA]</scope>
    <source>
        <strain evidence="2 3">CV53</strain>
    </source>
</reference>
<feature type="transmembrane region" description="Helical" evidence="1">
    <location>
        <begin position="178"/>
        <end position="199"/>
    </location>
</feature>
<keyword evidence="1" id="KW-0472">Membrane</keyword>
<evidence type="ECO:0000256" key="1">
    <source>
        <dbReference type="SAM" id="Phobius"/>
    </source>
</evidence>
<proteinExistence type="predicted"/>
<gene>
    <name evidence="2" type="ORF">EV146_1106</name>
</gene>
<dbReference type="AlphaFoldDB" id="A0A4R2B747"/>
<organism evidence="2 3">
    <name type="scientific">Mesobacillus foraminis</name>
    <dbReference type="NCBI Taxonomy" id="279826"/>
    <lineage>
        <taxon>Bacteria</taxon>
        <taxon>Bacillati</taxon>
        <taxon>Bacillota</taxon>
        <taxon>Bacilli</taxon>
        <taxon>Bacillales</taxon>
        <taxon>Bacillaceae</taxon>
        <taxon>Mesobacillus</taxon>
    </lineage>
</organism>
<dbReference type="InterPro" id="IPR006938">
    <property type="entry name" value="DUF624"/>
</dbReference>
<feature type="transmembrane region" description="Helical" evidence="1">
    <location>
        <begin position="35"/>
        <end position="55"/>
    </location>
</feature>
<comment type="caution">
    <text evidence="2">The sequence shown here is derived from an EMBL/GenBank/DDBJ whole genome shotgun (WGS) entry which is preliminary data.</text>
</comment>
<feature type="transmembrane region" description="Helical" evidence="1">
    <location>
        <begin position="76"/>
        <end position="100"/>
    </location>
</feature>
<feature type="transmembrane region" description="Helical" evidence="1">
    <location>
        <begin position="146"/>
        <end position="172"/>
    </location>
</feature>
<protein>
    <submittedName>
        <fullName evidence="2">Putative membrane protein YesL</fullName>
    </submittedName>
</protein>
<name>A0A4R2B747_9BACI</name>
<sequence length="213" mass="24363">MGKVLNRAKFYLLLEWIMWLAYINLLWLASVMLGLILFGVLPATVAMFTVVRDLLIKEATGKQIFKTFFLTYKSEFLKSNAMGLIIVSIGAFLYLDFLFIQNMAGVSYYVLFTGLMFISLVYVIALLYIVPVYVHYNLSFYQYFRHAVLIAMVSPIMTILMLLGLMILYFLLLSIPGLIPFITTSSIALILMSCTLAVFRRLENKQYVTPSSM</sequence>
<dbReference type="RefSeq" id="WP_158287130.1">
    <property type="nucleotide sequence ID" value="NZ_JABUHM010000011.1"/>
</dbReference>
<evidence type="ECO:0000313" key="2">
    <source>
        <dbReference type="EMBL" id="TCN22541.1"/>
    </source>
</evidence>
<dbReference type="Pfam" id="PF04854">
    <property type="entry name" value="DUF624"/>
    <property type="match status" value="1"/>
</dbReference>
<feature type="transmembrane region" description="Helical" evidence="1">
    <location>
        <begin position="106"/>
        <end position="134"/>
    </location>
</feature>
<keyword evidence="3" id="KW-1185">Reference proteome</keyword>
<dbReference type="EMBL" id="SLVV01000010">
    <property type="protein sequence ID" value="TCN22541.1"/>
    <property type="molecule type" value="Genomic_DNA"/>
</dbReference>
<feature type="transmembrane region" description="Helical" evidence="1">
    <location>
        <begin position="12"/>
        <end position="29"/>
    </location>
</feature>